<dbReference type="PROSITE" id="PS50975">
    <property type="entry name" value="ATP_GRASP"/>
    <property type="match status" value="1"/>
</dbReference>
<evidence type="ECO:0000259" key="2">
    <source>
        <dbReference type="PROSITE" id="PS50975"/>
    </source>
</evidence>
<feature type="domain" description="ATP-grasp" evidence="2">
    <location>
        <begin position="109"/>
        <end position="303"/>
    </location>
</feature>
<dbReference type="Pfam" id="PF22660">
    <property type="entry name" value="RS_preATP-grasp-like"/>
    <property type="match status" value="1"/>
</dbReference>
<evidence type="ECO:0000313" key="3">
    <source>
        <dbReference type="EMBL" id="MFD2917900.1"/>
    </source>
</evidence>
<dbReference type="SUPFAM" id="SSF56059">
    <property type="entry name" value="Glutathione synthetase ATP-binding domain-like"/>
    <property type="match status" value="1"/>
</dbReference>
<dbReference type="InterPro" id="IPR054350">
    <property type="entry name" value="PurT/PurK_preATP-grasp"/>
</dbReference>
<dbReference type="Proteomes" id="UP001597548">
    <property type="component" value="Unassembled WGS sequence"/>
</dbReference>
<name>A0ABW5ZZP4_9FLAO</name>
<dbReference type="InterPro" id="IPR016185">
    <property type="entry name" value="PreATP-grasp_dom_sf"/>
</dbReference>
<dbReference type="InterPro" id="IPR013815">
    <property type="entry name" value="ATP_grasp_subdomain_1"/>
</dbReference>
<keyword evidence="1" id="KW-0547">Nucleotide-binding</keyword>
<evidence type="ECO:0000256" key="1">
    <source>
        <dbReference type="PROSITE-ProRule" id="PRU00409"/>
    </source>
</evidence>
<dbReference type="InterPro" id="IPR011761">
    <property type="entry name" value="ATP-grasp"/>
</dbReference>
<dbReference type="PANTHER" id="PTHR11609">
    <property type="entry name" value="PURINE BIOSYNTHESIS PROTEIN 6/7, PUR6/7"/>
    <property type="match status" value="1"/>
</dbReference>
<keyword evidence="1" id="KW-0067">ATP-binding</keyword>
<reference evidence="4" key="1">
    <citation type="journal article" date="2019" name="Int. J. Syst. Evol. Microbiol.">
        <title>The Global Catalogue of Microorganisms (GCM) 10K type strain sequencing project: providing services to taxonomists for standard genome sequencing and annotation.</title>
        <authorList>
            <consortium name="The Broad Institute Genomics Platform"/>
            <consortium name="The Broad Institute Genome Sequencing Center for Infectious Disease"/>
            <person name="Wu L."/>
            <person name="Ma J."/>
        </authorList>
    </citation>
    <scope>NUCLEOTIDE SEQUENCE [LARGE SCALE GENOMIC DNA]</scope>
    <source>
        <strain evidence="4">KCTC 32514</strain>
    </source>
</reference>
<dbReference type="Pfam" id="PF02786">
    <property type="entry name" value="CPSase_L_D2"/>
    <property type="match status" value="1"/>
</dbReference>
<evidence type="ECO:0000313" key="4">
    <source>
        <dbReference type="Proteomes" id="UP001597548"/>
    </source>
</evidence>
<protein>
    <submittedName>
        <fullName evidence="3">Acetyl-CoA carboxylase biotin carboxylase subunit family protein</fullName>
    </submittedName>
</protein>
<dbReference type="Gene3D" id="3.30.1490.20">
    <property type="entry name" value="ATP-grasp fold, A domain"/>
    <property type="match status" value="1"/>
</dbReference>
<organism evidence="3 4">
    <name type="scientific">Psychroserpens luteus</name>
    <dbReference type="NCBI Taxonomy" id="1434066"/>
    <lineage>
        <taxon>Bacteria</taxon>
        <taxon>Pseudomonadati</taxon>
        <taxon>Bacteroidota</taxon>
        <taxon>Flavobacteriia</taxon>
        <taxon>Flavobacteriales</taxon>
        <taxon>Flavobacteriaceae</taxon>
        <taxon>Psychroserpens</taxon>
    </lineage>
</organism>
<dbReference type="SUPFAM" id="SSF52440">
    <property type="entry name" value="PreATP-grasp domain"/>
    <property type="match status" value="1"/>
</dbReference>
<sequence>MMKKLIILGGNPETAILVKTAMSMGVYTIVVDPNPLSPAKKVANESYDIEVFNVDEVVDLAKRLNVDGVLVGVADILVAPYQKICEKLNMHCYVTEDAVDAFCSKDGFKRYCIQHNIQDIPGIYINDIASIDDSKNMKFPVMIKPVDNGGGVGMKICRDEDDYKNSVKTALKFSKKGVVLVERYMDCDDMAAYYTFKDGKAYLSAISDRLTTKKQGDSSPVCIGAIFPSKYTDQFVKEVNPKLCEFFESLDVQNGVLNLQFFVEDNIFYAYDPGFRLQGEAPHLPIAHINKFDHREMLVNFALTGVFGDDDFAIKNDFRFKGKTACTIWVLLKEGTIDSIEGLEQIQTDENVIFVLDRFKTGDVVDAEMLGTEKQVFARIYLVADTITDINKKIVEFRNLLKITDSKEQDMILQWMEPFEEADYIKN</sequence>
<proteinExistence type="predicted"/>
<keyword evidence="4" id="KW-1185">Reference proteome</keyword>
<comment type="caution">
    <text evidence="3">The sequence shown here is derived from an EMBL/GenBank/DDBJ whole genome shotgun (WGS) entry which is preliminary data.</text>
</comment>
<dbReference type="Gene3D" id="3.40.50.20">
    <property type="match status" value="1"/>
</dbReference>
<dbReference type="InterPro" id="IPR005479">
    <property type="entry name" value="CPAse_ATP-bd"/>
</dbReference>
<dbReference type="RefSeq" id="WP_194506885.1">
    <property type="nucleotide sequence ID" value="NZ_JADILU010000002.1"/>
</dbReference>
<accession>A0ABW5ZZP4</accession>
<dbReference type="PANTHER" id="PTHR11609:SF5">
    <property type="entry name" value="PHOSPHORIBOSYLAMINOIMIDAZOLE CARBOXYLASE"/>
    <property type="match status" value="1"/>
</dbReference>
<dbReference type="EMBL" id="JBHUOS010000016">
    <property type="protein sequence ID" value="MFD2917900.1"/>
    <property type="molecule type" value="Genomic_DNA"/>
</dbReference>
<gene>
    <name evidence="3" type="ORF">ACFS29_19760</name>
</gene>
<dbReference type="Gene3D" id="3.30.470.20">
    <property type="entry name" value="ATP-grasp fold, B domain"/>
    <property type="match status" value="1"/>
</dbReference>